<protein>
    <submittedName>
        <fullName evidence="2">Uncharacterized protein</fullName>
    </submittedName>
</protein>
<sequence length="115" mass="12680">MDMACPGGVYASPTPSAAHSRGQTVDMVCPGGDDARRDEKLQQPRETAAESCGRRLWRTRSALCSLRYDRCRRQQPTPMSGSARTPDHPRPQRSRNIAGNFLAFTGTRTLISLTC</sequence>
<dbReference type="EnsemblPlants" id="KQK92840">
    <property type="protein sequence ID" value="KQK92840"/>
    <property type="gene ID" value="SETIT_038099mg"/>
</dbReference>
<accession>K4AGU2</accession>
<dbReference type="InParanoid" id="K4AGU2"/>
<feature type="compositionally biased region" description="Polar residues" evidence="1">
    <location>
        <begin position="74"/>
        <end position="83"/>
    </location>
</feature>
<name>K4AGU2_SETIT</name>
<evidence type="ECO:0000256" key="1">
    <source>
        <dbReference type="SAM" id="MobiDB-lite"/>
    </source>
</evidence>
<evidence type="ECO:0000313" key="2">
    <source>
        <dbReference type="EnsemblPlants" id="KQK92840"/>
    </source>
</evidence>
<proteinExistence type="predicted"/>
<dbReference type="Proteomes" id="UP000004995">
    <property type="component" value="Unassembled WGS sequence"/>
</dbReference>
<organism evidence="2 3">
    <name type="scientific">Setaria italica</name>
    <name type="common">Foxtail millet</name>
    <name type="synonym">Panicum italicum</name>
    <dbReference type="NCBI Taxonomy" id="4555"/>
    <lineage>
        <taxon>Eukaryota</taxon>
        <taxon>Viridiplantae</taxon>
        <taxon>Streptophyta</taxon>
        <taxon>Embryophyta</taxon>
        <taxon>Tracheophyta</taxon>
        <taxon>Spermatophyta</taxon>
        <taxon>Magnoliopsida</taxon>
        <taxon>Liliopsida</taxon>
        <taxon>Poales</taxon>
        <taxon>Poaceae</taxon>
        <taxon>PACMAD clade</taxon>
        <taxon>Panicoideae</taxon>
        <taxon>Panicodae</taxon>
        <taxon>Paniceae</taxon>
        <taxon>Cenchrinae</taxon>
        <taxon>Setaria</taxon>
    </lineage>
</organism>
<keyword evidence="3" id="KW-1185">Reference proteome</keyword>
<dbReference type="Gramene" id="KQK92840">
    <property type="protein sequence ID" value="KQK92840"/>
    <property type="gene ID" value="SETIT_038099mg"/>
</dbReference>
<feature type="compositionally biased region" description="Polar residues" evidence="1">
    <location>
        <begin position="13"/>
        <end position="23"/>
    </location>
</feature>
<dbReference type="AlphaFoldDB" id="K4AGU2"/>
<feature type="region of interest" description="Disordered" evidence="1">
    <location>
        <begin position="1"/>
        <end position="50"/>
    </location>
</feature>
<dbReference type="EMBL" id="AGNK02006139">
    <property type="status" value="NOT_ANNOTATED_CDS"/>
    <property type="molecule type" value="Genomic_DNA"/>
</dbReference>
<feature type="region of interest" description="Disordered" evidence="1">
    <location>
        <begin position="73"/>
        <end position="98"/>
    </location>
</feature>
<feature type="compositionally biased region" description="Basic and acidic residues" evidence="1">
    <location>
        <begin position="33"/>
        <end position="43"/>
    </location>
</feature>
<evidence type="ECO:0000313" key="3">
    <source>
        <dbReference type="Proteomes" id="UP000004995"/>
    </source>
</evidence>
<reference evidence="2" key="2">
    <citation type="submission" date="2018-08" db="UniProtKB">
        <authorList>
            <consortium name="EnsemblPlants"/>
        </authorList>
    </citation>
    <scope>IDENTIFICATION</scope>
    <source>
        <strain evidence="2">Yugu1</strain>
    </source>
</reference>
<dbReference type="HOGENOM" id="CLU_2113167_0_0_1"/>
<reference evidence="3" key="1">
    <citation type="journal article" date="2012" name="Nat. Biotechnol.">
        <title>Reference genome sequence of the model plant Setaria.</title>
        <authorList>
            <person name="Bennetzen J.L."/>
            <person name="Schmutz J."/>
            <person name="Wang H."/>
            <person name="Percifield R."/>
            <person name="Hawkins J."/>
            <person name="Pontaroli A.C."/>
            <person name="Estep M."/>
            <person name="Feng L."/>
            <person name="Vaughn J.N."/>
            <person name="Grimwood J."/>
            <person name="Jenkins J."/>
            <person name="Barry K."/>
            <person name="Lindquist E."/>
            <person name="Hellsten U."/>
            <person name="Deshpande S."/>
            <person name="Wang X."/>
            <person name="Wu X."/>
            <person name="Mitros T."/>
            <person name="Triplett J."/>
            <person name="Yang X."/>
            <person name="Ye C.Y."/>
            <person name="Mauro-Herrera M."/>
            <person name="Wang L."/>
            <person name="Li P."/>
            <person name="Sharma M."/>
            <person name="Sharma R."/>
            <person name="Ronald P.C."/>
            <person name="Panaud O."/>
            <person name="Kellogg E.A."/>
            <person name="Brutnell T.P."/>
            <person name="Doust A.N."/>
            <person name="Tuskan G.A."/>
            <person name="Rokhsar D."/>
            <person name="Devos K.M."/>
        </authorList>
    </citation>
    <scope>NUCLEOTIDE SEQUENCE [LARGE SCALE GENOMIC DNA]</scope>
    <source>
        <strain evidence="3">cv. Yugu1</strain>
    </source>
</reference>